<dbReference type="InterPro" id="IPR011993">
    <property type="entry name" value="PH-like_dom_sf"/>
</dbReference>
<dbReference type="InterPro" id="IPR036871">
    <property type="entry name" value="PX_dom_sf"/>
</dbReference>
<dbReference type="SMART" id="SM00312">
    <property type="entry name" value="PX"/>
    <property type="match status" value="1"/>
</dbReference>
<dbReference type="Pfam" id="PF21273">
    <property type="entry name" value="SNX17-27-31_F1_FERM"/>
    <property type="match status" value="1"/>
</dbReference>
<accession>A0A7R8CPH7</accession>
<dbReference type="PROSITE" id="PS50195">
    <property type="entry name" value="PX"/>
    <property type="match status" value="1"/>
</dbReference>
<dbReference type="SUPFAM" id="SSF64268">
    <property type="entry name" value="PX domain"/>
    <property type="match status" value="1"/>
</dbReference>
<dbReference type="InterPro" id="IPR048763">
    <property type="entry name" value="SNX17-31_FERM_F1"/>
</dbReference>
<evidence type="ECO:0000313" key="5">
    <source>
        <dbReference type="EMBL" id="CAF2884080.1"/>
    </source>
</evidence>
<dbReference type="Gene3D" id="3.30.1520.10">
    <property type="entry name" value="Phox-like domain"/>
    <property type="match status" value="1"/>
</dbReference>
<keyword evidence="3" id="KW-0813">Transport</keyword>
<comment type="similarity">
    <text evidence="2">Belongs to the sorting nexin family.</text>
</comment>
<keyword evidence="4" id="KW-0653">Protein transport</keyword>
<dbReference type="Pfam" id="PF00787">
    <property type="entry name" value="PX"/>
    <property type="match status" value="1"/>
</dbReference>
<dbReference type="InterPro" id="IPR040842">
    <property type="entry name" value="SNX17/31_FERM"/>
</dbReference>
<dbReference type="GO" id="GO:0005769">
    <property type="term" value="C:early endosome"/>
    <property type="evidence" value="ECO:0007669"/>
    <property type="project" value="TreeGrafter"/>
</dbReference>
<evidence type="ECO:0000256" key="4">
    <source>
        <dbReference type="ARBA" id="ARBA00022927"/>
    </source>
</evidence>
<dbReference type="InterPro" id="IPR001683">
    <property type="entry name" value="PX_dom"/>
</dbReference>
<evidence type="ECO:0000256" key="3">
    <source>
        <dbReference type="ARBA" id="ARBA00022448"/>
    </source>
</evidence>
<evidence type="ECO:0000313" key="6">
    <source>
        <dbReference type="Proteomes" id="UP000675881"/>
    </source>
</evidence>
<dbReference type="OrthoDB" id="5772781at2759"/>
<keyword evidence="6" id="KW-1185">Reference proteome</keyword>
<dbReference type="AlphaFoldDB" id="A0A7R8CPH7"/>
<dbReference type="Proteomes" id="UP000675881">
    <property type="component" value="Chromosome 3"/>
</dbReference>
<dbReference type="GO" id="GO:0032456">
    <property type="term" value="P:endocytic recycling"/>
    <property type="evidence" value="ECO:0007669"/>
    <property type="project" value="TreeGrafter"/>
</dbReference>
<dbReference type="GO" id="GO:0035091">
    <property type="term" value="F:phosphatidylinositol binding"/>
    <property type="evidence" value="ECO:0007669"/>
    <property type="project" value="InterPro"/>
</dbReference>
<dbReference type="FunFam" id="3.30.1520.10:FF:000008">
    <property type="entry name" value="Sorting nexin-17 isoform1"/>
    <property type="match status" value="1"/>
</dbReference>
<dbReference type="EMBL" id="HG994582">
    <property type="protein sequence ID" value="CAF2884080.1"/>
    <property type="molecule type" value="Genomic_DNA"/>
</dbReference>
<dbReference type="GO" id="GO:0006886">
    <property type="term" value="P:intracellular protein transport"/>
    <property type="evidence" value="ECO:0007669"/>
    <property type="project" value="TreeGrafter"/>
</dbReference>
<evidence type="ECO:0000256" key="2">
    <source>
        <dbReference type="ARBA" id="ARBA00010883"/>
    </source>
</evidence>
<sequence>MHFSIPEIQELKEPKGGTYTSYSVHINGTFHCSLRYRQFHALHEQLKREFLTGLPSFPPKKVFPLSEPQKEERRLLLEKYLQLVATDPRIASSIPFNGFLLAAQRETRAFEENQDVSLDVYLMHDHKVTLKGPVLLQSDQVLEGVCAQLGVPDEFVYYFALFLIQRHNNDSYSIVRKLQDFESPYISQKAMSGSLKLVLRKCCWDPDIDSQLFSNQVTLNLLYIQTVTDVERGWVQASQDTKRTLSRMQARGAKTRVAIGMRELVIRLEDPSTGEIKEGNFLKSQKMRCWRIMTLTNPRDDDDNKLELSFEYLINNQTLQWVTIVSSQAILMSICLQSIVEELLRKKSRIHVKKAGEKSCTIEYSYPKRDGSYHILPIRAGLHSKSCNKPTDSASVSNNKKNVSLSSLTGRQYSVKRLSEKFDVVNMRDTLAAEDVFIENEAFVDIQDDEI</sequence>
<name>A0A7R8CPH7_LEPSM</name>
<dbReference type="CDD" id="cd06885">
    <property type="entry name" value="PX_SNX17_31"/>
    <property type="match status" value="1"/>
</dbReference>
<dbReference type="PANTHER" id="PTHR12431">
    <property type="entry name" value="SORTING NEXIN 17 AND 27"/>
    <property type="match status" value="1"/>
</dbReference>
<dbReference type="CDD" id="cd16121">
    <property type="entry name" value="FERM_F1_SNX17"/>
    <property type="match status" value="1"/>
</dbReference>
<organism evidence="5 6">
    <name type="scientific">Lepeophtheirus salmonis</name>
    <name type="common">Salmon louse</name>
    <name type="synonym">Caligus salmonis</name>
    <dbReference type="NCBI Taxonomy" id="72036"/>
    <lineage>
        <taxon>Eukaryota</taxon>
        <taxon>Metazoa</taxon>
        <taxon>Ecdysozoa</taxon>
        <taxon>Arthropoda</taxon>
        <taxon>Crustacea</taxon>
        <taxon>Multicrustacea</taxon>
        <taxon>Hexanauplia</taxon>
        <taxon>Copepoda</taxon>
        <taxon>Siphonostomatoida</taxon>
        <taxon>Caligidae</taxon>
        <taxon>Lepeophtheirus</taxon>
    </lineage>
</organism>
<dbReference type="GO" id="GO:0030659">
    <property type="term" value="C:cytoplasmic vesicle membrane"/>
    <property type="evidence" value="ECO:0007669"/>
    <property type="project" value="UniProtKB-SubCell"/>
</dbReference>
<reference evidence="5" key="1">
    <citation type="submission" date="2021-02" db="EMBL/GenBank/DDBJ databases">
        <authorList>
            <person name="Bekaert M."/>
        </authorList>
    </citation>
    <scope>NUCLEOTIDE SEQUENCE</scope>
    <source>
        <strain evidence="5">IoA-00</strain>
    </source>
</reference>
<protein>
    <submittedName>
        <fullName evidence="5">SNX17</fullName>
    </submittedName>
</protein>
<dbReference type="Pfam" id="PF18116">
    <property type="entry name" value="SNX17_FERM_C"/>
    <property type="match status" value="1"/>
</dbReference>
<dbReference type="Gene3D" id="3.10.20.90">
    <property type="entry name" value="Phosphatidylinositol 3-kinase Catalytic Subunit, Chain A, domain 1"/>
    <property type="match status" value="1"/>
</dbReference>
<dbReference type="PANTHER" id="PTHR12431:SF14">
    <property type="entry name" value="LD15323P"/>
    <property type="match status" value="1"/>
</dbReference>
<proteinExistence type="inferred from homology"/>
<gene>
    <name evidence="5" type="ORF">LSAA_7482</name>
</gene>
<dbReference type="Gene3D" id="2.30.29.30">
    <property type="entry name" value="Pleckstrin-homology domain (PH domain)/Phosphotyrosine-binding domain (PTB)"/>
    <property type="match status" value="1"/>
</dbReference>
<evidence type="ECO:0000256" key="1">
    <source>
        <dbReference type="ARBA" id="ARBA00004180"/>
    </source>
</evidence>
<dbReference type="InterPro" id="IPR028666">
    <property type="entry name" value="SNX17_FERM_N"/>
</dbReference>
<comment type="subcellular location">
    <subcellularLocation>
        <location evidence="1">Cytoplasmic vesicle membrane</location>
        <topology evidence="1">Peripheral membrane protein</topology>
        <orientation evidence="1">Cytoplasmic side</orientation>
    </subcellularLocation>
</comment>